<dbReference type="OMA" id="PSLYAMM"/>
<gene>
    <name evidence="3" type="ORF">KFE25_007751</name>
</gene>
<evidence type="ECO:0000313" key="4">
    <source>
        <dbReference type="Proteomes" id="UP000751190"/>
    </source>
</evidence>
<dbReference type="InterPro" id="IPR016039">
    <property type="entry name" value="Thiolase-like"/>
</dbReference>
<dbReference type="AlphaFoldDB" id="A0A8J5XJX0"/>
<dbReference type="PANTHER" id="PTHR42870">
    <property type="entry name" value="ACETYL-COA C-ACETYLTRANSFERASE"/>
    <property type="match status" value="1"/>
</dbReference>
<feature type="domain" description="Thiolase C-terminal" evidence="2">
    <location>
        <begin position="258"/>
        <end position="400"/>
    </location>
</feature>
<dbReference type="InterPro" id="IPR055140">
    <property type="entry name" value="Thiolase_C_2"/>
</dbReference>
<dbReference type="GO" id="GO:0016747">
    <property type="term" value="F:acyltransferase activity, transferring groups other than amino-acyl groups"/>
    <property type="evidence" value="ECO:0007669"/>
    <property type="project" value="InterPro"/>
</dbReference>
<accession>A0A8J5XJX0</accession>
<evidence type="ECO:0000259" key="1">
    <source>
        <dbReference type="Pfam" id="PF00108"/>
    </source>
</evidence>
<proteinExistence type="predicted"/>
<comment type="caution">
    <text evidence="3">The sequence shown here is derived from an EMBL/GenBank/DDBJ whole genome shotgun (WGS) entry which is preliminary data.</text>
</comment>
<name>A0A8J5XJX0_DIALT</name>
<dbReference type="Proteomes" id="UP000751190">
    <property type="component" value="Unassembled WGS sequence"/>
</dbReference>
<dbReference type="PANTHER" id="PTHR42870:SF1">
    <property type="entry name" value="NON-SPECIFIC LIPID-TRANSFER PROTEIN-LIKE 2"/>
    <property type="match status" value="1"/>
</dbReference>
<sequence length="403" mass="41812">MASAVTRGARAFSTGAGRSVYIAGQGMTKVSRKTDTTIARMGGEAITAALHDAGIDASVPQALYVGNMMSGMLSQQQHLGPLLANAAGLENVEAATIEACCGAGGAALRWGYMAIMSGIYHTVVVAGAEQMTHTDTPRATQGLATASHWETEGSQGATFVSLNGILMDLYMKQYGVRHEDFAPFALTAHSNALTAEHATLKKEITLETFTQARVITEPIRLFDASPMCDGAAAVVLTSRPELARAGGRPAVRIAGSGAGSDILAVADRPDPLRLRAVEKSATDALKHASLDHKDVDIFELHDAYTIMACLSLENAGFVPRGEGTRFAGGGGIKLDGDVPMCTFGGLKARGHPVGATGVYQAAEMALQLTGRAGQNQVGGARVAMIQNIGGSGASVFAQVLVRE</sequence>
<dbReference type="Gene3D" id="3.40.47.10">
    <property type="match status" value="1"/>
</dbReference>
<dbReference type="CDD" id="cd00829">
    <property type="entry name" value="SCP-x_thiolase"/>
    <property type="match status" value="1"/>
</dbReference>
<dbReference type="InterPro" id="IPR002155">
    <property type="entry name" value="Thiolase"/>
</dbReference>
<dbReference type="Pfam" id="PF00108">
    <property type="entry name" value="Thiolase_N"/>
    <property type="match status" value="1"/>
</dbReference>
<dbReference type="SUPFAM" id="SSF53901">
    <property type="entry name" value="Thiolase-like"/>
    <property type="match status" value="2"/>
</dbReference>
<dbReference type="PIRSF" id="PIRSF000429">
    <property type="entry name" value="Ac-CoA_Ac_transf"/>
    <property type="match status" value="1"/>
</dbReference>
<evidence type="ECO:0008006" key="5">
    <source>
        <dbReference type="Google" id="ProtNLM"/>
    </source>
</evidence>
<feature type="domain" description="Thiolase N-terminal" evidence="1">
    <location>
        <begin position="20"/>
        <end position="239"/>
    </location>
</feature>
<protein>
    <recommendedName>
        <fullName evidence="5">Thiolase domain-containing protein</fullName>
    </recommendedName>
</protein>
<evidence type="ECO:0000313" key="3">
    <source>
        <dbReference type="EMBL" id="KAG8469233.1"/>
    </source>
</evidence>
<dbReference type="OrthoDB" id="542135at2759"/>
<dbReference type="InterPro" id="IPR020616">
    <property type="entry name" value="Thiolase_N"/>
</dbReference>
<keyword evidence="4" id="KW-1185">Reference proteome</keyword>
<dbReference type="Pfam" id="PF22691">
    <property type="entry name" value="Thiolase_C_1"/>
    <property type="match status" value="1"/>
</dbReference>
<organism evidence="3 4">
    <name type="scientific">Diacronema lutheri</name>
    <name type="common">Unicellular marine alga</name>
    <name type="synonym">Monochrysis lutheri</name>
    <dbReference type="NCBI Taxonomy" id="2081491"/>
    <lineage>
        <taxon>Eukaryota</taxon>
        <taxon>Haptista</taxon>
        <taxon>Haptophyta</taxon>
        <taxon>Pavlovophyceae</taxon>
        <taxon>Pavlovales</taxon>
        <taxon>Pavlovaceae</taxon>
        <taxon>Diacronema</taxon>
    </lineage>
</organism>
<dbReference type="EMBL" id="JAGTXO010000003">
    <property type="protein sequence ID" value="KAG8469233.1"/>
    <property type="molecule type" value="Genomic_DNA"/>
</dbReference>
<reference evidence="3" key="1">
    <citation type="submission" date="2021-05" db="EMBL/GenBank/DDBJ databases">
        <title>The genome of the haptophyte Pavlova lutheri (Diacronema luteri, Pavlovales) - a model for lipid biosynthesis in eukaryotic algae.</title>
        <authorList>
            <person name="Hulatt C.J."/>
            <person name="Posewitz M.C."/>
        </authorList>
    </citation>
    <scope>NUCLEOTIDE SEQUENCE</scope>
    <source>
        <strain evidence="3">NIVA-4/92</strain>
    </source>
</reference>
<evidence type="ECO:0000259" key="2">
    <source>
        <dbReference type="Pfam" id="PF22691"/>
    </source>
</evidence>